<evidence type="ECO:0000259" key="6">
    <source>
        <dbReference type="PROSITE" id="PS50111"/>
    </source>
</evidence>
<dbReference type="GO" id="GO:0006935">
    <property type="term" value="P:chemotaxis"/>
    <property type="evidence" value="ECO:0007669"/>
    <property type="project" value="InterPro"/>
</dbReference>
<organism evidence="9 10">
    <name type="scientific">Vibrio mangrovi</name>
    <dbReference type="NCBI Taxonomy" id="474394"/>
    <lineage>
        <taxon>Bacteria</taxon>
        <taxon>Pseudomonadati</taxon>
        <taxon>Pseudomonadota</taxon>
        <taxon>Gammaproteobacteria</taxon>
        <taxon>Vibrionales</taxon>
        <taxon>Vibrionaceae</taxon>
        <taxon>Vibrio</taxon>
    </lineage>
</organism>
<dbReference type="SUPFAM" id="SSF58104">
    <property type="entry name" value="Methyl-accepting chemotaxis protein (MCP) signaling domain"/>
    <property type="match status" value="1"/>
</dbReference>
<evidence type="ECO:0000313" key="11">
    <source>
        <dbReference type="Proteomes" id="UP001283366"/>
    </source>
</evidence>
<dbReference type="EMBL" id="JAWRCO010000001">
    <property type="protein sequence ID" value="MDW6002485.1"/>
    <property type="molecule type" value="Genomic_DNA"/>
</dbReference>
<keyword evidence="5" id="KW-0472">Membrane</keyword>
<evidence type="ECO:0000313" key="9">
    <source>
        <dbReference type="EMBL" id="SMS01985.1"/>
    </source>
</evidence>
<evidence type="ECO:0000256" key="2">
    <source>
        <dbReference type="ARBA" id="ARBA00023224"/>
    </source>
</evidence>
<feature type="transmembrane region" description="Helical" evidence="5">
    <location>
        <begin position="182"/>
        <end position="204"/>
    </location>
</feature>
<dbReference type="Gene3D" id="1.10.287.950">
    <property type="entry name" value="Methyl-accepting chemotaxis protein"/>
    <property type="match status" value="1"/>
</dbReference>
<protein>
    <submittedName>
        <fullName evidence="8 9">Methyl-accepting chemotaxis protein</fullName>
    </submittedName>
</protein>
<keyword evidence="5" id="KW-0812">Transmembrane</keyword>
<dbReference type="InterPro" id="IPR004089">
    <property type="entry name" value="MCPsignal_dom"/>
</dbReference>
<reference evidence="8 11" key="2">
    <citation type="submission" date="2023-11" db="EMBL/GenBank/DDBJ databases">
        <title>Plant-associative lifestyle of Vibrio porteresiae and its evolutionary dynamics.</title>
        <authorList>
            <person name="Rameshkumar N."/>
            <person name="Kirti K."/>
        </authorList>
    </citation>
    <scope>NUCLEOTIDE SEQUENCE [LARGE SCALE GENOMIC DNA]</scope>
    <source>
        <strain evidence="8 11">MSSRF38</strain>
    </source>
</reference>
<dbReference type="EMBL" id="FXXI01000007">
    <property type="protein sequence ID" value="SMS01985.1"/>
    <property type="molecule type" value="Genomic_DNA"/>
</dbReference>
<dbReference type="PANTHER" id="PTHR32089:SF112">
    <property type="entry name" value="LYSOZYME-LIKE PROTEIN-RELATED"/>
    <property type="match status" value="1"/>
</dbReference>
<keyword evidence="5" id="KW-1133">Transmembrane helix</keyword>
<dbReference type="FunFam" id="1.10.287.950:FF:000001">
    <property type="entry name" value="Methyl-accepting chemotaxis sensory transducer"/>
    <property type="match status" value="1"/>
</dbReference>
<keyword evidence="2 4" id="KW-0807">Transducer</keyword>
<evidence type="ECO:0000256" key="5">
    <source>
        <dbReference type="SAM" id="Phobius"/>
    </source>
</evidence>
<evidence type="ECO:0000313" key="8">
    <source>
        <dbReference type="EMBL" id="MDW6002485.1"/>
    </source>
</evidence>
<comment type="similarity">
    <text evidence="3">Belongs to the methyl-accepting chemotaxis (MCP) protein family.</text>
</comment>
<sequence length="535" mass="58727">MTIAKKMILLAGAFMVVLFTVSGMGLSVSQNSLDTVKKINGSSIPSLNLLHELRSDQQEVSINLFKHTFLQDNPTVRKQIEERLSQLHDQLNDNLVAYKKYLIDPTETQMYQEEQKLLQEYLRMLNSYLQEAKAGKVASELAAPMGLKRAELTKIFTRHLDFRLEKAHQYARQNEEKINSQIYWSILAIIAGAILIGGISFFIITSVRRSLNGIQQVMQSFEQNQDLSIRADANGKDEISHLSIAFNRMLEKLQQSFAEISGQSHQLTQTASSMYSSVSQAAAISARQNDAASGVATGIEEMTVSISDVTERSGESQRLAAQTGTLAQEGIHVIQETVDNIHTIEKAVGDVSVNVDQLATHGEKISSIVSVIKEVAEQTNLLALNAAIEAARAGEQGRGFAVVADEVRSLAERTADSTTEIATMVEAIRELSSETVMKMKDAESMIQNGVICAGQASETVLRISEASEQSMSMAEEIAHAMREQESASKSIAVHIEQTAQMAAESDSLSRNGEQTASELENLARVMDQVVGQYRL</sequence>
<dbReference type="CDD" id="cd06225">
    <property type="entry name" value="HAMP"/>
    <property type="match status" value="1"/>
</dbReference>
<dbReference type="InterPro" id="IPR024478">
    <property type="entry name" value="HlyB_4HB_MCP"/>
</dbReference>
<evidence type="ECO:0000259" key="7">
    <source>
        <dbReference type="PROSITE" id="PS50885"/>
    </source>
</evidence>
<dbReference type="InterPro" id="IPR004090">
    <property type="entry name" value="Chemotax_Me-accpt_rcpt"/>
</dbReference>
<feature type="domain" description="Methyl-accepting transducer" evidence="6">
    <location>
        <begin position="263"/>
        <end position="499"/>
    </location>
</feature>
<dbReference type="OrthoDB" id="9177152at2"/>
<dbReference type="InterPro" id="IPR003660">
    <property type="entry name" value="HAMP_dom"/>
</dbReference>
<dbReference type="Pfam" id="PF00672">
    <property type="entry name" value="HAMP"/>
    <property type="match status" value="1"/>
</dbReference>
<dbReference type="PRINTS" id="PR00260">
    <property type="entry name" value="CHEMTRNSDUCR"/>
</dbReference>
<name>A0A1Y6IWD0_9VIBR</name>
<reference evidence="9 10" key="1">
    <citation type="submission" date="2017-05" db="EMBL/GenBank/DDBJ databases">
        <authorList>
            <person name="Song R."/>
            <person name="Chenine A.L."/>
            <person name="Ruprecht R.M."/>
        </authorList>
    </citation>
    <scope>NUCLEOTIDE SEQUENCE [LARGE SCALE GENOMIC DNA]</scope>
    <source>
        <strain evidence="9 10">CECT 7927</strain>
    </source>
</reference>
<dbReference type="PROSITE" id="PS50111">
    <property type="entry name" value="CHEMOTAXIS_TRANSDUC_2"/>
    <property type="match status" value="1"/>
</dbReference>
<dbReference type="RefSeq" id="WP_087481999.1">
    <property type="nucleotide sequence ID" value="NZ_AP024883.1"/>
</dbReference>
<evidence type="ECO:0000256" key="4">
    <source>
        <dbReference type="PROSITE-ProRule" id="PRU00284"/>
    </source>
</evidence>
<evidence type="ECO:0000256" key="3">
    <source>
        <dbReference type="ARBA" id="ARBA00029447"/>
    </source>
</evidence>
<dbReference type="Proteomes" id="UP001283366">
    <property type="component" value="Unassembled WGS sequence"/>
</dbReference>
<dbReference type="CDD" id="cd11386">
    <property type="entry name" value="MCP_signal"/>
    <property type="match status" value="1"/>
</dbReference>
<dbReference type="Pfam" id="PF00015">
    <property type="entry name" value="MCPsignal"/>
    <property type="match status" value="1"/>
</dbReference>
<feature type="domain" description="HAMP" evidence="7">
    <location>
        <begin position="205"/>
        <end position="258"/>
    </location>
</feature>
<dbReference type="PROSITE" id="PS50885">
    <property type="entry name" value="HAMP"/>
    <property type="match status" value="1"/>
</dbReference>
<dbReference type="SMART" id="SM00283">
    <property type="entry name" value="MA"/>
    <property type="match status" value="1"/>
</dbReference>
<dbReference type="Pfam" id="PF12729">
    <property type="entry name" value="4HB_MCP_1"/>
    <property type="match status" value="1"/>
</dbReference>
<dbReference type="GO" id="GO:0007165">
    <property type="term" value="P:signal transduction"/>
    <property type="evidence" value="ECO:0007669"/>
    <property type="project" value="UniProtKB-KW"/>
</dbReference>
<accession>A0A1Y6IWD0</accession>
<dbReference type="Proteomes" id="UP000196125">
    <property type="component" value="Unassembled WGS sequence"/>
</dbReference>
<dbReference type="GO" id="GO:0016020">
    <property type="term" value="C:membrane"/>
    <property type="evidence" value="ECO:0007669"/>
    <property type="project" value="UniProtKB-SubCell"/>
</dbReference>
<dbReference type="AlphaFoldDB" id="A0A1Y6IWD0"/>
<keyword evidence="11" id="KW-1185">Reference proteome</keyword>
<evidence type="ECO:0000256" key="1">
    <source>
        <dbReference type="ARBA" id="ARBA00004370"/>
    </source>
</evidence>
<dbReference type="PANTHER" id="PTHR32089">
    <property type="entry name" value="METHYL-ACCEPTING CHEMOTAXIS PROTEIN MCPB"/>
    <property type="match status" value="1"/>
</dbReference>
<dbReference type="GO" id="GO:0004888">
    <property type="term" value="F:transmembrane signaling receptor activity"/>
    <property type="evidence" value="ECO:0007669"/>
    <property type="project" value="InterPro"/>
</dbReference>
<evidence type="ECO:0000313" key="10">
    <source>
        <dbReference type="Proteomes" id="UP000196125"/>
    </source>
</evidence>
<comment type="subcellular location">
    <subcellularLocation>
        <location evidence="1">Membrane</location>
    </subcellularLocation>
</comment>
<dbReference type="SMART" id="SM00304">
    <property type="entry name" value="HAMP"/>
    <property type="match status" value="1"/>
</dbReference>
<gene>
    <name evidence="9" type="primary">pctB_7</name>
    <name evidence="8" type="ORF">SBX37_06370</name>
    <name evidence="9" type="ORF">VIM7927_03296</name>
</gene>
<proteinExistence type="inferred from homology"/>